<gene>
    <name evidence="2" type="ORF">ACFSKK_05110</name>
</gene>
<organism evidence="2 3">
    <name type="scientific">Metabacillus endolithicus</name>
    <dbReference type="NCBI Taxonomy" id="1535204"/>
    <lineage>
        <taxon>Bacteria</taxon>
        <taxon>Bacillati</taxon>
        <taxon>Bacillota</taxon>
        <taxon>Bacilli</taxon>
        <taxon>Bacillales</taxon>
        <taxon>Bacillaceae</taxon>
        <taxon>Metabacillus</taxon>
    </lineage>
</organism>
<dbReference type="PANTHER" id="PTHR39175">
    <property type="entry name" value="FAMILY PROTEIN, PUTATIVE (AFU_ORTHOLOGUE AFUA_3G15060)-RELATED"/>
    <property type="match status" value="1"/>
</dbReference>
<dbReference type="Proteomes" id="UP001597318">
    <property type="component" value="Unassembled WGS sequence"/>
</dbReference>
<dbReference type="InterPro" id="IPR037523">
    <property type="entry name" value="VOC_core"/>
</dbReference>
<dbReference type="SUPFAM" id="SSF54593">
    <property type="entry name" value="Glyoxalase/Bleomycin resistance protein/Dihydroxybiphenyl dioxygenase"/>
    <property type="match status" value="1"/>
</dbReference>
<proteinExistence type="predicted"/>
<dbReference type="EMBL" id="JBHUIK010000001">
    <property type="protein sequence ID" value="MFD2213091.1"/>
    <property type="molecule type" value="Genomic_DNA"/>
</dbReference>
<keyword evidence="3" id="KW-1185">Reference proteome</keyword>
<dbReference type="InterPro" id="IPR029068">
    <property type="entry name" value="Glyas_Bleomycin-R_OHBP_Dase"/>
</dbReference>
<evidence type="ECO:0000313" key="2">
    <source>
        <dbReference type="EMBL" id="MFD2213091.1"/>
    </source>
</evidence>
<evidence type="ECO:0000313" key="3">
    <source>
        <dbReference type="Proteomes" id="UP001597318"/>
    </source>
</evidence>
<feature type="domain" description="VOC" evidence="1">
    <location>
        <begin position="7"/>
        <end position="121"/>
    </location>
</feature>
<name>A0ABW5BU54_9BACI</name>
<comment type="caution">
    <text evidence="2">The sequence shown here is derived from an EMBL/GenBank/DDBJ whole genome shotgun (WGS) entry which is preliminary data.</text>
</comment>
<protein>
    <submittedName>
        <fullName evidence="2">VOC family protein</fullName>
    </submittedName>
</protein>
<sequence>MTLKITGLDHIQICVPTDQEETAREFYLNILNFEEIEKPKSLKKNGGFWCCAGDAFLHIGVEEFDAITSKRHPAFIVEDITETRKHLEHYQVPIKEDTPIPGIVRFSCFDPFNNRIELLQRIDD</sequence>
<dbReference type="PROSITE" id="PS51819">
    <property type="entry name" value="VOC"/>
    <property type="match status" value="1"/>
</dbReference>
<dbReference type="InterPro" id="IPR004360">
    <property type="entry name" value="Glyas_Fos-R_dOase_dom"/>
</dbReference>
<accession>A0ABW5BU54</accession>
<dbReference type="Pfam" id="PF00903">
    <property type="entry name" value="Glyoxalase"/>
    <property type="match status" value="1"/>
</dbReference>
<dbReference type="RefSeq" id="WP_247341390.1">
    <property type="nucleotide sequence ID" value="NZ_CP095550.1"/>
</dbReference>
<dbReference type="PANTHER" id="PTHR39175:SF1">
    <property type="entry name" value="FAMILY PROTEIN, PUTATIVE (AFU_ORTHOLOGUE AFUA_3G15060)-RELATED"/>
    <property type="match status" value="1"/>
</dbReference>
<dbReference type="Gene3D" id="3.10.180.10">
    <property type="entry name" value="2,3-Dihydroxybiphenyl 1,2-Dioxygenase, domain 1"/>
    <property type="match status" value="1"/>
</dbReference>
<reference evidence="3" key="1">
    <citation type="journal article" date="2019" name="Int. J. Syst. Evol. Microbiol.">
        <title>The Global Catalogue of Microorganisms (GCM) 10K type strain sequencing project: providing services to taxonomists for standard genome sequencing and annotation.</title>
        <authorList>
            <consortium name="The Broad Institute Genomics Platform"/>
            <consortium name="The Broad Institute Genome Sequencing Center for Infectious Disease"/>
            <person name="Wu L."/>
            <person name="Ma J."/>
        </authorList>
    </citation>
    <scope>NUCLEOTIDE SEQUENCE [LARGE SCALE GENOMIC DNA]</scope>
    <source>
        <strain evidence="3">CGMCC 1.15474</strain>
    </source>
</reference>
<evidence type="ECO:0000259" key="1">
    <source>
        <dbReference type="PROSITE" id="PS51819"/>
    </source>
</evidence>